<dbReference type="OrthoDB" id="3208495at2759"/>
<keyword evidence="2" id="KW-1185">Reference proteome</keyword>
<reference evidence="1 2" key="1">
    <citation type="submission" date="2014-04" db="EMBL/GenBank/DDBJ databases">
        <authorList>
            <consortium name="DOE Joint Genome Institute"/>
            <person name="Kuo A."/>
            <person name="Kohler A."/>
            <person name="Nagy L.G."/>
            <person name="Floudas D."/>
            <person name="Copeland A."/>
            <person name="Barry K.W."/>
            <person name="Cichocki N."/>
            <person name="Veneault-Fourrey C."/>
            <person name="LaButti K."/>
            <person name="Lindquist E.A."/>
            <person name="Lipzen A."/>
            <person name="Lundell T."/>
            <person name="Morin E."/>
            <person name="Murat C."/>
            <person name="Sun H."/>
            <person name="Tunlid A."/>
            <person name="Henrissat B."/>
            <person name="Grigoriev I.V."/>
            <person name="Hibbett D.S."/>
            <person name="Martin F."/>
            <person name="Nordberg H.P."/>
            <person name="Cantor M.N."/>
            <person name="Hua S.X."/>
        </authorList>
    </citation>
    <scope>NUCLEOTIDE SEQUENCE [LARGE SCALE GENOMIC DNA]</scope>
    <source>
        <strain evidence="1 2">Foug A</strain>
    </source>
</reference>
<dbReference type="InterPro" id="IPR041078">
    <property type="entry name" value="Plavaka"/>
</dbReference>
<reference evidence="2" key="2">
    <citation type="submission" date="2015-01" db="EMBL/GenBank/DDBJ databases">
        <title>Evolutionary Origins and Diversification of the Mycorrhizal Mutualists.</title>
        <authorList>
            <consortium name="DOE Joint Genome Institute"/>
            <consortium name="Mycorrhizal Genomics Consortium"/>
            <person name="Kohler A."/>
            <person name="Kuo A."/>
            <person name="Nagy L.G."/>
            <person name="Floudas D."/>
            <person name="Copeland A."/>
            <person name="Barry K.W."/>
            <person name="Cichocki N."/>
            <person name="Veneault-Fourrey C."/>
            <person name="LaButti K."/>
            <person name="Lindquist E.A."/>
            <person name="Lipzen A."/>
            <person name="Lundell T."/>
            <person name="Morin E."/>
            <person name="Murat C."/>
            <person name="Riley R."/>
            <person name="Ohm R."/>
            <person name="Sun H."/>
            <person name="Tunlid A."/>
            <person name="Henrissat B."/>
            <person name="Grigoriev I.V."/>
            <person name="Hibbett D.S."/>
            <person name="Martin F."/>
        </authorList>
    </citation>
    <scope>NUCLEOTIDE SEQUENCE [LARGE SCALE GENOMIC DNA]</scope>
    <source>
        <strain evidence="2">Foug A</strain>
    </source>
</reference>
<name>A0A0C3DP31_9AGAM</name>
<gene>
    <name evidence="1" type="ORF">SCLCIDRAFT_119837</name>
</gene>
<evidence type="ECO:0000313" key="2">
    <source>
        <dbReference type="Proteomes" id="UP000053989"/>
    </source>
</evidence>
<protein>
    <submittedName>
        <fullName evidence="1">Uncharacterized protein</fullName>
    </submittedName>
</protein>
<accession>A0A0C3DP31</accession>
<dbReference type="EMBL" id="KN822043">
    <property type="protein sequence ID" value="KIM62395.1"/>
    <property type="molecule type" value="Genomic_DNA"/>
</dbReference>
<evidence type="ECO:0000313" key="1">
    <source>
        <dbReference type="EMBL" id="KIM62395.1"/>
    </source>
</evidence>
<proteinExistence type="predicted"/>
<feature type="non-terminal residue" evidence="1">
    <location>
        <position position="1"/>
    </location>
</feature>
<dbReference type="STRING" id="1036808.A0A0C3DP31"/>
<dbReference type="AlphaFoldDB" id="A0A0C3DP31"/>
<sequence length="57" mass="6788">LPRRIVALMFWSDVTVLTSFGDTKLWPVYMYFGNESKYERCQPSNHLCMHIAYLQMV</sequence>
<dbReference type="Proteomes" id="UP000053989">
    <property type="component" value="Unassembled WGS sequence"/>
</dbReference>
<dbReference type="InParanoid" id="A0A0C3DP31"/>
<organism evidence="1 2">
    <name type="scientific">Scleroderma citrinum Foug A</name>
    <dbReference type="NCBI Taxonomy" id="1036808"/>
    <lineage>
        <taxon>Eukaryota</taxon>
        <taxon>Fungi</taxon>
        <taxon>Dikarya</taxon>
        <taxon>Basidiomycota</taxon>
        <taxon>Agaricomycotina</taxon>
        <taxon>Agaricomycetes</taxon>
        <taxon>Agaricomycetidae</taxon>
        <taxon>Boletales</taxon>
        <taxon>Sclerodermatineae</taxon>
        <taxon>Sclerodermataceae</taxon>
        <taxon>Scleroderma</taxon>
    </lineage>
</organism>
<dbReference type="Pfam" id="PF18759">
    <property type="entry name" value="Plavaka"/>
    <property type="match status" value="1"/>
</dbReference>
<dbReference type="HOGENOM" id="CLU_173719_1_0_1"/>